<dbReference type="InterPro" id="IPR032459">
    <property type="entry name" value="Oxidoreduct_C"/>
</dbReference>
<dbReference type="GO" id="GO:0016491">
    <property type="term" value="F:oxidoreductase activity"/>
    <property type="evidence" value="ECO:0007669"/>
    <property type="project" value="UniProtKB-KW"/>
</dbReference>
<dbReference type="PANTHER" id="PTHR43818">
    <property type="entry name" value="BCDNA.GH03377"/>
    <property type="match status" value="1"/>
</dbReference>
<comment type="caution">
    <text evidence="4">The sequence shown here is derived from an EMBL/GenBank/DDBJ whole genome shotgun (WGS) entry which is preliminary data.</text>
</comment>
<evidence type="ECO:0000259" key="2">
    <source>
        <dbReference type="Pfam" id="PF01408"/>
    </source>
</evidence>
<dbReference type="OrthoDB" id="9785257at2"/>
<evidence type="ECO:0000313" key="5">
    <source>
        <dbReference type="Proteomes" id="UP000305848"/>
    </source>
</evidence>
<accession>A0A4U3KS60</accession>
<gene>
    <name evidence="4" type="ORF">FC093_20815</name>
</gene>
<feature type="domain" description="Gfo/Idh/MocA-like oxidoreductase N-terminal" evidence="2">
    <location>
        <begin position="90"/>
        <end position="173"/>
    </location>
</feature>
<evidence type="ECO:0000256" key="1">
    <source>
        <dbReference type="ARBA" id="ARBA00023002"/>
    </source>
</evidence>
<dbReference type="Pfam" id="PF01408">
    <property type="entry name" value="GFO_IDH_MocA"/>
    <property type="match status" value="1"/>
</dbReference>
<keyword evidence="5" id="KW-1185">Reference proteome</keyword>
<proteinExistence type="predicted"/>
<dbReference type="GO" id="GO:0000166">
    <property type="term" value="F:nucleotide binding"/>
    <property type="evidence" value="ECO:0007669"/>
    <property type="project" value="InterPro"/>
</dbReference>
<dbReference type="SUPFAM" id="SSF51735">
    <property type="entry name" value="NAD(P)-binding Rossmann-fold domains"/>
    <property type="match status" value="1"/>
</dbReference>
<feature type="domain" description="Putative oxidoreductase C-terminal" evidence="3">
    <location>
        <begin position="192"/>
        <end position="468"/>
    </location>
</feature>
<dbReference type="InterPro" id="IPR050463">
    <property type="entry name" value="Gfo/Idh/MocA_oxidrdct_glycsds"/>
</dbReference>
<dbReference type="Gene3D" id="3.40.50.720">
    <property type="entry name" value="NAD(P)-binding Rossmann-like Domain"/>
    <property type="match status" value="1"/>
</dbReference>
<dbReference type="InterPro" id="IPR000683">
    <property type="entry name" value="Gfo/Idh/MocA-like_OxRdtase_N"/>
</dbReference>
<dbReference type="InterPro" id="IPR036291">
    <property type="entry name" value="NAD(P)-bd_dom_sf"/>
</dbReference>
<sequence>MNGAVSCILLQRKLPFLIISILVIIVSTDCKNNNVKATTDTSTLVHLITLAPGHFHAALLQKSMYREVDSTVYVFAPEGQEVQAHLALINEYNNRKENPTAWKEKVYTGKDYLEQMIQTKPGNIVVIAGNNQMKTEYINRCIDAGLNVLADKPMAISTTDFDQLKNAFAAADKKKILLYDIMTERYEITNILQKAFAQLPDVFGHLQKGTLKDPAITSASIHYFFKDVSGVRLIRPSWYFDVNQEGEGIVDVTTHLVDLIQWQCFPDVVLDYKKDIKMLSAKHWPTVLTPSQFYEVTKKDTYPDFLQKVVKDSLLSVYANGEMNYTIKDIHATISVVWNFKAADGGGDTYYSVLKGTKANLIIRQGKEQQYKPSLYIEPVDKSPKPWNEAVQAGLRELSKRYPGIHLQQSNNGWEVIIPGNYKTGHEQHFSRVVKNYIQCLNEGNMPHWEVAGMLAKYYTTTQALEKAINNKQ</sequence>
<organism evidence="4 5">
    <name type="scientific">Ilyomonas limi</name>
    <dbReference type="NCBI Taxonomy" id="2575867"/>
    <lineage>
        <taxon>Bacteria</taxon>
        <taxon>Pseudomonadati</taxon>
        <taxon>Bacteroidota</taxon>
        <taxon>Chitinophagia</taxon>
        <taxon>Chitinophagales</taxon>
        <taxon>Chitinophagaceae</taxon>
        <taxon>Ilyomonas</taxon>
    </lineage>
</organism>
<dbReference type="Pfam" id="PF16490">
    <property type="entry name" value="Oxidoreduct_C"/>
    <property type="match status" value="1"/>
</dbReference>
<evidence type="ECO:0000259" key="3">
    <source>
        <dbReference type="Pfam" id="PF16490"/>
    </source>
</evidence>
<evidence type="ECO:0000313" key="4">
    <source>
        <dbReference type="EMBL" id="TKK65111.1"/>
    </source>
</evidence>
<reference evidence="4 5" key="1">
    <citation type="submission" date="2019-05" db="EMBL/GenBank/DDBJ databases">
        <title>Panacibacter sp. strain 17mud1-8 Genome sequencing and assembly.</title>
        <authorList>
            <person name="Chhetri G."/>
        </authorList>
    </citation>
    <scope>NUCLEOTIDE SEQUENCE [LARGE SCALE GENOMIC DNA]</scope>
    <source>
        <strain evidence="4 5">17mud1-8</strain>
    </source>
</reference>
<name>A0A4U3KS60_9BACT</name>
<protein>
    <submittedName>
        <fullName evidence="4">Oxidoreductase</fullName>
    </submittedName>
</protein>
<keyword evidence="1" id="KW-0560">Oxidoreductase</keyword>
<dbReference type="PANTHER" id="PTHR43818:SF11">
    <property type="entry name" value="BCDNA.GH03377"/>
    <property type="match status" value="1"/>
</dbReference>
<dbReference type="EMBL" id="SZQL01000024">
    <property type="protein sequence ID" value="TKK65111.1"/>
    <property type="molecule type" value="Genomic_DNA"/>
</dbReference>
<dbReference type="Proteomes" id="UP000305848">
    <property type="component" value="Unassembled WGS sequence"/>
</dbReference>
<dbReference type="AlphaFoldDB" id="A0A4U3KS60"/>